<organism evidence="6 7">
    <name type="scientific">Aphis craccivora</name>
    <name type="common">Cowpea aphid</name>
    <dbReference type="NCBI Taxonomy" id="307492"/>
    <lineage>
        <taxon>Eukaryota</taxon>
        <taxon>Metazoa</taxon>
        <taxon>Ecdysozoa</taxon>
        <taxon>Arthropoda</taxon>
        <taxon>Hexapoda</taxon>
        <taxon>Insecta</taxon>
        <taxon>Pterygota</taxon>
        <taxon>Neoptera</taxon>
        <taxon>Paraneoptera</taxon>
        <taxon>Hemiptera</taxon>
        <taxon>Sternorrhyncha</taxon>
        <taxon>Aphidomorpha</taxon>
        <taxon>Aphidoidea</taxon>
        <taxon>Aphididae</taxon>
        <taxon>Aphidini</taxon>
        <taxon>Aphis</taxon>
        <taxon>Aphis</taxon>
    </lineage>
</organism>
<evidence type="ECO:0000256" key="1">
    <source>
        <dbReference type="ARBA" id="ARBA00022723"/>
    </source>
</evidence>
<dbReference type="GO" id="GO:0003677">
    <property type="term" value="F:DNA binding"/>
    <property type="evidence" value="ECO:0007669"/>
    <property type="project" value="UniProtKB-KW"/>
</dbReference>
<evidence type="ECO:0000259" key="5">
    <source>
        <dbReference type="Pfam" id="PF05485"/>
    </source>
</evidence>
<comment type="caution">
    <text evidence="6">The sequence shown here is derived from an EMBL/GenBank/DDBJ whole genome shotgun (WGS) entry which is preliminary data.</text>
</comment>
<feature type="domain" description="THAP-type" evidence="5">
    <location>
        <begin position="18"/>
        <end position="52"/>
    </location>
</feature>
<protein>
    <submittedName>
        <fullName evidence="6">THAP-type domain-containing protein</fullName>
    </submittedName>
</protein>
<dbReference type="AlphaFoldDB" id="A0A6G0ZJF6"/>
<keyword evidence="3" id="KW-0862">Zinc</keyword>
<evidence type="ECO:0000256" key="4">
    <source>
        <dbReference type="ARBA" id="ARBA00023125"/>
    </source>
</evidence>
<accession>A0A6G0ZJF6</accession>
<evidence type="ECO:0000313" key="7">
    <source>
        <dbReference type="Proteomes" id="UP000478052"/>
    </source>
</evidence>
<proteinExistence type="predicted"/>
<keyword evidence="2" id="KW-0863">Zinc-finger</keyword>
<feature type="non-terminal residue" evidence="6">
    <location>
        <position position="61"/>
    </location>
</feature>
<keyword evidence="7" id="KW-1185">Reference proteome</keyword>
<keyword evidence="1" id="KW-0479">Metal-binding</keyword>
<reference evidence="6 7" key="1">
    <citation type="submission" date="2019-08" db="EMBL/GenBank/DDBJ databases">
        <title>Whole genome of Aphis craccivora.</title>
        <authorList>
            <person name="Voronova N.V."/>
            <person name="Shulinski R.S."/>
            <person name="Bandarenka Y.V."/>
            <person name="Zhorov D.G."/>
            <person name="Warner D."/>
        </authorList>
    </citation>
    <scope>NUCLEOTIDE SEQUENCE [LARGE SCALE GENOMIC DNA]</scope>
    <source>
        <strain evidence="6">180601</strain>
        <tissue evidence="6">Whole Body</tissue>
    </source>
</reference>
<evidence type="ECO:0000256" key="2">
    <source>
        <dbReference type="ARBA" id="ARBA00022771"/>
    </source>
</evidence>
<dbReference type="GO" id="GO:0008270">
    <property type="term" value="F:zinc ion binding"/>
    <property type="evidence" value="ECO:0007669"/>
    <property type="project" value="UniProtKB-KW"/>
</dbReference>
<name>A0A6G0ZJF6_APHCR</name>
<gene>
    <name evidence="6" type="ORF">FWK35_00011955</name>
</gene>
<evidence type="ECO:0000313" key="6">
    <source>
        <dbReference type="EMBL" id="KAF0771117.1"/>
    </source>
</evidence>
<dbReference type="SUPFAM" id="SSF57716">
    <property type="entry name" value="Glucocorticoid receptor-like (DNA-binding domain)"/>
    <property type="match status" value="1"/>
</dbReference>
<dbReference type="EMBL" id="VUJU01000336">
    <property type="protein sequence ID" value="KAF0771117.1"/>
    <property type="molecule type" value="Genomic_DNA"/>
</dbReference>
<dbReference type="Proteomes" id="UP000478052">
    <property type="component" value="Unassembled WGS sequence"/>
</dbReference>
<dbReference type="Pfam" id="PF05485">
    <property type="entry name" value="THAP"/>
    <property type="match status" value="1"/>
</dbReference>
<sequence length="61" mass="6977">MIFYNNSSHSLLEALSPQKLRKRYICSHHFDASMYMNSNASNSRLIQDAVPTKYSIVPGDQ</sequence>
<dbReference type="InterPro" id="IPR006612">
    <property type="entry name" value="THAP_Znf"/>
</dbReference>
<keyword evidence="4" id="KW-0238">DNA-binding</keyword>
<evidence type="ECO:0000256" key="3">
    <source>
        <dbReference type="ARBA" id="ARBA00022833"/>
    </source>
</evidence>